<dbReference type="Gene3D" id="3.20.20.80">
    <property type="entry name" value="Glycosidases"/>
    <property type="match status" value="1"/>
</dbReference>
<evidence type="ECO:0000259" key="11">
    <source>
        <dbReference type="PROSITE" id="PS51760"/>
    </source>
</evidence>
<dbReference type="InterPro" id="IPR044846">
    <property type="entry name" value="GH10"/>
</dbReference>
<evidence type="ECO:0000256" key="8">
    <source>
        <dbReference type="ARBA" id="ARBA00023326"/>
    </source>
</evidence>
<dbReference type="SMART" id="SM00633">
    <property type="entry name" value="Glyco_10"/>
    <property type="match status" value="1"/>
</dbReference>
<dbReference type="Pfam" id="PF00331">
    <property type="entry name" value="Glyco_hydro_10"/>
    <property type="match status" value="1"/>
</dbReference>
<keyword evidence="3" id="KW-0858">Xylan degradation</keyword>
<dbReference type="InterPro" id="IPR017853">
    <property type="entry name" value="GH"/>
</dbReference>
<organism evidence="12">
    <name type="scientific">uncultured Pleomorphomonas sp</name>
    <dbReference type="NCBI Taxonomy" id="442121"/>
    <lineage>
        <taxon>Bacteria</taxon>
        <taxon>Pseudomonadati</taxon>
        <taxon>Pseudomonadota</taxon>
        <taxon>Alphaproteobacteria</taxon>
        <taxon>Hyphomicrobiales</taxon>
        <taxon>Pleomorphomonadaceae</taxon>
        <taxon>Pleomorphomonas</taxon>
        <taxon>environmental samples</taxon>
    </lineage>
</organism>
<dbReference type="PANTHER" id="PTHR31490">
    <property type="entry name" value="GLYCOSYL HYDROLASE"/>
    <property type="match status" value="1"/>
</dbReference>
<comment type="similarity">
    <text evidence="2 10">Belongs to the glycosyl hydrolase 10 (cellulase F) family.</text>
</comment>
<evidence type="ECO:0000256" key="7">
    <source>
        <dbReference type="ARBA" id="ARBA00023295"/>
    </source>
</evidence>
<dbReference type="PANTHER" id="PTHR31490:SF88">
    <property type="entry name" value="BETA-XYLANASE"/>
    <property type="match status" value="1"/>
</dbReference>
<dbReference type="PROSITE" id="PS51760">
    <property type="entry name" value="GH10_2"/>
    <property type="match status" value="1"/>
</dbReference>
<dbReference type="GO" id="GO:0031176">
    <property type="term" value="F:endo-1,4-beta-xylanase activity"/>
    <property type="evidence" value="ECO:0007669"/>
    <property type="project" value="UniProtKB-EC"/>
</dbReference>
<dbReference type="InterPro" id="IPR031158">
    <property type="entry name" value="GH10_AS"/>
</dbReference>
<keyword evidence="7 10" id="KW-0326">Glycosidase</keyword>
<dbReference type="InterPro" id="IPR001000">
    <property type="entry name" value="GH10_dom"/>
</dbReference>
<proteinExistence type="inferred from homology"/>
<dbReference type="AlphaFoldDB" id="A0A212LF35"/>
<evidence type="ECO:0000256" key="10">
    <source>
        <dbReference type="RuleBase" id="RU361174"/>
    </source>
</evidence>
<keyword evidence="8 10" id="KW-0624">Polysaccharide degradation</keyword>
<evidence type="ECO:0000256" key="4">
    <source>
        <dbReference type="ARBA" id="ARBA00022729"/>
    </source>
</evidence>
<name>A0A212LF35_9HYPH</name>
<dbReference type="InterPro" id="IPR006311">
    <property type="entry name" value="TAT_signal"/>
</dbReference>
<reference evidence="12" key="1">
    <citation type="submission" date="2016-08" db="EMBL/GenBank/DDBJ databases">
        <authorList>
            <person name="Seilhamer J.J."/>
        </authorList>
    </citation>
    <scope>NUCLEOTIDE SEQUENCE</scope>
    <source>
        <strain evidence="12">86</strain>
    </source>
</reference>
<dbReference type="SUPFAM" id="SSF51445">
    <property type="entry name" value="(Trans)glycosidases"/>
    <property type="match status" value="1"/>
</dbReference>
<evidence type="ECO:0000256" key="1">
    <source>
        <dbReference type="ARBA" id="ARBA00000681"/>
    </source>
</evidence>
<dbReference type="RefSeq" id="WP_288196406.1">
    <property type="nucleotide sequence ID" value="NZ_LT608334.1"/>
</dbReference>
<evidence type="ECO:0000256" key="5">
    <source>
        <dbReference type="ARBA" id="ARBA00022801"/>
    </source>
</evidence>
<evidence type="ECO:0000313" key="12">
    <source>
        <dbReference type="EMBL" id="SCM76172.1"/>
    </source>
</evidence>
<protein>
    <recommendedName>
        <fullName evidence="10">Beta-xylanase</fullName>
        <ecNumber evidence="10">3.2.1.8</ecNumber>
    </recommendedName>
</protein>
<dbReference type="EMBL" id="FMJD01000007">
    <property type="protein sequence ID" value="SCM76172.1"/>
    <property type="molecule type" value="Genomic_DNA"/>
</dbReference>
<dbReference type="EC" id="3.2.1.8" evidence="10"/>
<gene>
    <name evidence="12" type="ORF">KL86PLE_30619</name>
</gene>
<evidence type="ECO:0000256" key="6">
    <source>
        <dbReference type="ARBA" id="ARBA00023277"/>
    </source>
</evidence>
<keyword evidence="6 10" id="KW-0119">Carbohydrate metabolism</keyword>
<evidence type="ECO:0000256" key="3">
    <source>
        <dbReference type="ARBA" id="ARBA00022651"/>
    </source>
</evidence>
<comment type="catalytic activity">
    <reaction evidence="1 10">
        <text>Endohydrolysis of (1-&gt;4)-beta-D-xylosidic linkages in xylans.</text>
        <dbReference type="EC" id="3.2.1.8"/>
    </reaction>
</comment>
<keyword evidence="4" id="KW-0732">Signal</keyword>
<dbReference type="GO" id="GO:0045493">
    <property type="term" value="P:xylan catabolic process"/>
    <property type="evidence" value="ECO:0007669"/>
    <property type="project" value="UniProtKB-KW"/>
</dbReference>
<dbReference type="PROSITE" id="PS00591">
    <property type="entry name" value="GH10_1"/>
    <property type="match status" value="1"/>
</dbReference>
<sequence length="366" mass="39976">MLLLDRRSLLTACAGLPLAGPLSAAARPVGLGELAARSGRYFGSAVTHLDVADAGDHVRLFDAECSVWVPAWEMKWGALVAKLGAAPDYRATDAIVAAAARRGKRLRGHTLVWHEHLPAGAEGLSSQADWQRFVAPHIAAVTGRYRDAIFEWDVVNEAIEPYDGAANLMRRTPFYAMLGLDYVAEAFRLAADAAPAARLYLNDDHLYYAEDWQERRRTGVLRLLERLVGAGVPVHGFGMQGHLDTRLRFDEGIFRRFLARLEDLGLTIAITELDVTEAPDAGGRSVAARRRRAAAEAGKIVSVALDSPALTGVVTWGLSDADSWLRRRSPDMADNQGLPFDDAYRPTPMRDTLASLFASSRTPHPT</sequence>
<accession>A0A212LF35</accession>
<feature type="active site" description="Nucleophile" evidence="9">
    <location>
        <position position="272"/>
    </location>
</feature>
<evidence type="ECO:0000256" key="9">
    <source>
        <dbReference type="PROSITE-ProRule" id="PRU10061"/>
    </source>
</evidence>
<evidence type="ECO:0000256" key="2">
    <source>
        <dbReference type="ARBA" id="ARBA00007495"/>
    </source>
</evidence>
<feature type="domain" description="GH10" evidence="11">
    <location>
        <begin position="45"/>
        <end position="356"/>
    </location>
</feature>
<keyword evidence="5 10" id="KW-0378">Hydrolase</keyword>
<dbReference type="PRINTS" id="PR00134">
    <property type="entry name" value="GLHYDRLASE10"/>
</dbReference>
<dbReference type="PROSITE" id="PS51318">
    <property type="entry name" value="TAT"/>
    <property type="match status" value="1"/>
</dbReference>